<reference evidence="1 2" key="1">
    <citation type="submission" date="2018-06" db="EMBL/GenBank/DDBJ databases">
        <title>Genomic Encyclopedia of Archaeal and Bacterial Type Strains, Phase II (KMG-II): from individual species to whole genera.</title>
        <authorList>
            <person name="Goeker M."/>
        </authorList>
    </citation>
    <scope>NUCLEOTIDE SEQUENCE [LARGE SCALE GENOMIC DNA]</scope>
    <source>
        <strain evidence="1 2">DSM 6779</strain>
    </source>
</reference>
<protein>
    <recommendedName>
        <fullName evidence="3">Tox-MPTase2 domain-containing protein</fullName>
    </recommendedName>
</protein>
<dbReference type="EMBL" id="QKZK01000071">
    <property type="protein sequence ID" value="PZX09811.1"/>
    <property type="molecule type" value="Genomic_DNA"/>
</dbReference>
<dbReference type="AlphaFoldDB" id="A0A2W7MQT6"/>
<evidence type="ECO:0008006" key="3">
    <source>
        <dbReference type="Google" id="ProtNLM"/>
    </source>
</evidence>
<comment type="caution">
    <text evidence="1">The sequence shown here is derived from an EMBL/GenBank/DDBJ whole genome shotgun (WGS) entry which is preliminary data.</text>
</comment>
<dbReference type="RefSeq" id="WP_111447270.1">
    <property type="nucleotide sequence ID" value="NZ_QKZK01000071.1"/>
</dbReference>
<proteinExistence type="predicted"/>
<accession>A0A2W7MQT6</accession>
<evidence type="ECO:0000313" key="1">
    <source>
        <dbReference type="EMBL" id="PZX09811.1"/>
    </source>
</evidence>
<gene>
    <name evidence="1" type="ORF">LX69_03516</name>
</gene>
<dbReference type="OrthoDB" id="6225685at2"/>
<sequence>MHYLGATMDFINDNTVELRKAMVDIGVPDFNAGYNTSQGTYHSIGNSGNIYHNQLLATDEILGRTTITFNQPMGQAGANFIANMGVPGENVRIPAGGGIEQHYRNLINDRKYASAVQYLIKSYGLDKGVEGKYKVSVIVMNDNKTFGLTHGGPGEIHLVEFNRFSLRYNNFGTIVRGTYHEFIHVNQRENGLLNSNEREFLAYYGSIVNSELPAALSTDVASWKSNAQGYYNAMPISSQLYYLPQIINLSFY</sequence>
<name>A0A2W7MQT6_9BACT</name>
<organism evidence="1 2">
    <name type="scientific">Breznakibacter xylanolyticus</name>
    <dbReference type="NCBI Taxonomy" id="990"/>
    <lineage>
        <taxon>Bacteria</taxon>
        <taxon>Pseudomonadati</taxon>
        <taxon>Bacteroidota</taxon>
        <taxon>Bacteroidia</taxon>
        <taxon>Marinilabiliales</taxon>
        <taxon>Marinilabiliaceae</taxon>
        <taxon>Breznakibacter</taxon>
    </lineage>
</organism>
<dbReference type="Proteomes" id="UP000249239">
    <property type="component" value="Unassembled WGS sequence"/>
</dbReference>
<keyword evidence="2" id="KW-1185">Reference proteome</keyword>
<evidence type="ECO:0000313" key="2">
    <source>
        <dbReference type="Proteomes" id="UP000249239"/>
    </source>
</evidence>